<comment type="caution">
    <text evidence="1">The sequence shown here is derived from an EMBL/GenBank/DDBJ whole genome shotgun (WGS) entry which is preliminary data.</text>
</comment>
<evidence type="ECO:0000313" key="2">
    <source>
        <dbReference type="Proteomes" id="UP001611415"/>
    </source>
</evidence>
<dbReference type="Proteomes" id="UP001611415">
    <property type="component" value="Unassembled WGS sequence"/>
</dbReference>
<reference evidence="1 2" key="1">
    <citation type="submission" date="2024-10" db="EMBL/GenBank/DDBJ databases">
        <title>The Natural Products Discovery Center: Release of the First 8490 Sequenced Strains for Exploring Actinobacteria Biosynthetic Diversity.</title>
        <authorList>
            <person name="Kalkreuter E."/>
            <person name="Kautsar S.A."/>
            <person name="Yang D."/>
            <person name="Bader C.D."/>
            <person name="Teijaro C.N."/>
            <person name="Fluegel L."/>
            <person name="Davis C.M."/>
            <person name="Simpson J.R."/>
            <person name="Lauterbach L."/>
            <person name="Steele A.D."/>
            <person name="Gui C."/>
            <person name="Meng S."/>
            <person name="Li G."/>
            <person name="Viehrig K."/>
            <person name="Ye F."/>
            <person name="Su P."/>
            <person name="Kiefer A.F."/>
            <person name="Nichols A."/>
            <person name="Cepeda A.J."/>
            <person name="Yan W."/>
            <person name="Fan B."/>
            <person name="Jiang Y."/>
            <person name="Adhikari A."/>
            <person name="Zheng C.-J."/>
            <person name="Schuster L."/>
            <person name="Cowan T.M."/>
            <person name="Smanski M.J."/>
            <person name="Chevrette M.G."/>
            <person name="De Carvalho L.P.S."/>
            <person name="Shen B."/>
        </authorList>
    </citation>
    <scope>NUCLEOTIDE SEQUENCE [LARGE SCALE GENOMIC DNA]</scope>
    <source>
        <strain evidence="1 2">NPDC019275</strain>
    </source>
</reference>
<dbReference type="RefSeq" id="WP_397093101.1">
    <property type="nucleotide sequence ID" value="NZ_JBIRYO010000012.1"/>
</dbReference>
<accession>A0ABW7X3C6</accession>
<dbReference type="Pfam" id="PF19953">
    <property type="entry name" value="EACC1"/>
    <property type="match status" value="1"/>
</dbReference>
<sequence>MDVQLRVTGSHDLHHELVSLREWTSRESLLRGHVRAEHQPIRTGEMGAWEDVLIVVSRVVVLFFCRMRRVTSARL</sequence>
<organism evidence="1 2">
    <name type="scientific">Nocardia xishanensis</name>
    <dbReference type="NCBI Taxonomy" id="238964"/>
    <lineage>
        <taxon>Bacteria</taxon>
        <taxon>Bacillati</taxon>
        <taxon>Actinomycetota</taxon>
        <taxon>Actinomycetes</taxon>
        <taxon>Mycobacteriales</taxon>
        <taxon>Nocardiaceae</taxon>
        <taxon>Nocardia</taxon>
    </lineage>
</organism>
<proteinExistence type="predicted"/>
<keyword evidence="2" id="KW-1185">Reference proteome</keyword>
<gene>
    <name evidence="1" type="ORF">ACH49W_19685</name>
</gene>
<evidence type="ECO:0000313" key="1">
    <source>
        <dbReference type="EMBL" id="MFI2475600.1"/>
    </source>
</evidence>
<protein>
    <submittedName>
        <fullName evidence="1">Uncharacterized protein</fullName>
    </submittedName>
</protein>
<dbReference type="EMBL" id="JBIRYO010000012">
    <property type="protein sequence ID" value="MFI2475600.1"/>
    <property type="molecule type" value="Genomic_DNA"/>
</dbReference>
<dbReference type="InterPro" id="IPR045428">
    <property type="entry name" value="EACC1"/>
</dbReference>
<name>A0ABW7X3C6_9NOCA</name>